<proteinExistence type="predicted"/>
<name>A0A6J4M0K8_9HYPH</name>
<sequence length="54" mass="5870">GGPGRPRAEPHGRGGKTPPLAVDRHRGLARPDGAPVLRRDHRQARPRRPEPGNL</sequence>
<feature type="compositionally biased region" description="Basic and acidic residues" evidence="1">
    <location>
        <begin position="1"/>
        <end position="12"/>
    </location>
</feature>
<feature type="non-terminal residue" evidence="2">
    <location>
        <position position="1"/>
    </location>
</feature>
<organism evidence="2">
    <name type="scientific">uncultured Microvirga sp</name>
    <dbReference type="NCBI Taxonomy" id="412392"/>
    <lineage>
        <taxon>Bacteria</taxon>
        <taxon>Pseudomonadati</taxon>
        <taxon>Pseudomonadota</taxon>
        <taxon>Alphaproteobacteria</taxon>
        <taxon>Hyphomicrobiales</taxon>
        <taxon>Methylobacteriaceae</taxon>
        <taxon>Microvirga</taxon>
        <taxon>environmental samples</taxon>
    </lineage>
</organism>
<evidence type="ECO:0000313" key="2">
    <source>
        <dbReference type="EMBL" id="CAA9346585.1"/>
    </source>
</evidence>
<evidence type="ECO:0000256" key="1">
    <source>
        <dbReference type="SAM" id="MobiDB-lite"/>
    </source>
</evidence>
<reference evidence="2" key="1">
    <citation type="submission" date="2020-02" db="EMBL/GenBank/DDBJ databases">
        <authorList>
            <person name="Meier V. D."/>
        </authorList>
    </citation>
    <scope>NUCLEOTIDE SEQUENCE</scope>
    <source>
        <strain evidence="2">AVDCRST_MAG90</strain>
    </source>
</reference>
<gene>
    <name evidence="2" type="ORF">AVDCRST_MAG90-2206</name>
</gene>
<feature type="region of interest" description="Disordered" evidence="1">
    <location>
        <begin position="1"/>
        <end position="54"/>
    </location>
</feature>
<dbReference type="EMBL" id="CADCUC010000437">
    <property type="protein sequence ID" value="CAA9346585.1"/>
    <property type="molecule type" value="Genomic_DNA"/>
</dbReference>
<dbReference type="AlphaFoldDB" id="A0A6J4M0K8"/>
<protein>
    <submittedName>
        <fullName evidence="2">Uncharacterized protein</fullName>
    </submittedName>
</protein>
<accession>A0A6J4M0K8</accession>
<feature type="non-terminal residue" evidence="2">
    <location>
        <position position="54"/>
    </location>
</feature>